<dbReference type="EMBL" id="QXFX01003977">
    <property type="protein sequence ID" value="KAE9066023.1"/>
    <property type="molecule type" value="Genomic_DNA"/>
</dbReference>
<evidence type="ECO:0000313" key="11">
    <source>
        <dbReference type="Proteomes" id="UP000437068"/>
    </source>
</evidence>
<evidence type="ECO:0000256" key="1">
    <source>
        <dbReference type="SAM" id="SignalP"/>
    </source>
</evidence>
<evidence type="ECO:0000313" key="2">
    <source>
        <dbReference type="EMBL" id="KAE8920788.1"/>
    </source>
</evidence>
<keyword evidence="10" id="KW-1185">Reference proteome</keyword>
<feature type="chain" id="PRO_5036166419" description="RxLR effector protein" evidence="1">
    <location>
        <begin position="19"/>
        <end position="59"/>
    </location>
</feature>
<dbReference type="Proteomes" id="UP000440367">
    <property type="component" value="Unassembled WGS sequence"/>
</dbReference>
<gene>
    <name evidence="8" type="ORF">PF001_g27975</name>
    <name evidence="7" type="ORF">PF002_g28976</name>
    <name evidence="6" type="ORF">PF005_g28384</name>
    <name evidence="5" type="ORF">PF006_g28007</name>
    <name evidence="4" type="ORF">PF007_g28347</name>
    <name evidence="2" type="ORF">PF009_g28923</name>
    <name evidence="3" type="ORF">PF010_g27969</name>
</gene>
<evidence type="ECO:0000313" key="3">
    <source>
        <dbReference type="EMBL" id="KAE9066023.1"/>
    </source>
</evidence>
<evidence type="ECO:0000313" key="5">
    <source>
        <dbReference type="EMBL" id="KAE9077013.1"/>
    </source>
</evidence>
<dbReference type="EMBL" id="QXGD01003765">
    <property type="protein sequence ID" value="KAE9174695.1"/>
    <property type="molecule type" value="Genomic_DNA"/>
</dbReference>
<dbReference type="Proteomes" id="UP000441208">
    <property type="component" value="Unassembled WGS sequence"/>
</dbReference>
<proteinExistence type="predicted"/>
<name>A0A6A3W1Z7_9STRA</name>
<dbReference type="Proteomes" id="UP000440732">
    <property type="component" value="Unassembled WGS sequence"/>
</dbReference>
<evidence type="ECO:0000313" key="14">
    <source>
        <dbReference type="Proteomes" id="UP000441208"/>
    </source>
</evidence>
<accession>A0A6A3W1Z7</accession>
<evidence type="ECO:0000313" key="9">
    <source>
        <dbReference type="Proteomes" id="UP000429523"/>
    </source>
</evidence>
<evidence type="ECO:0000313" key="12">
    <source>
        <dbReference type="Proteomes" id="UP000440367"/>
    </source>
</evidence>
<dbReference type="EMBL" id="QXGF01003817">
    <property type="protein sequence ID" value="KAE8920788.1"/>
    <property type="molecule type" value="Genomic_DNA"/>
</dbReference>
<dbReference type="Proteomes" id="UP000488956">
    <property type="component" value="Unassembled WGS sequence"/>
</dbReference>
<evidence type="ECO:0000313" key="6">
    <source>
        <dbReference type="EMBL" id="KAE9168421.1"/>
    </source>
</evidence>
<evidence type="ECO:0008006" key="16">
    <source>
        <dbReference type="Google" id="ProtNLM"/>
    </source>
</evidence>
<evidence type="ECO:0000313" key="15">
    <source>
        <dbReference type="Proteomes" id="UP000488956"/>
    </source>
</evidence>
<comment type="caution">
    <text evidence="7">The sequence shown here is derived from an EMBL/GenBank/DDBJ whole genome shotgun (WGS) entry which is preliminary data.</text>
</comment>
<evidence type="ECO:0000313" key="7">
    <source>
        <dbReference type="EMBL" id="KAE9174695.1"/>
    </source>
</evidence>
<dbReference type="EMBL" id="QXGA01004020">
    <property type="protein sequence ID" value="KAE9077013.1"/>
    <property type="molecule type" value="Genomic_DNA"/>
</dbReference>
<evidence type="ECO:0000313" key="10">
    <source>
        <dbReference type="Proteomes" id="UP000433483"/>
    </source>
</evidence>
<dbReference type="Proteomes" id="UP000437068">
    <property type="component" value="Unassembled WGS sequence"/>
</dbReference>
<reference evidence="9 10" key="1">
    <citation type="submission" date="2018-08" db="EMBL/GenBank/DDBJ databases">
        <title>Genomic investigation of the strawberry pathogen Phytophthora fragariae indicates pathogenicity is determined by transcriptional variation in three key races.</title>
        <authorList>
            <person name="Adams T.M."/>
            <person name="Armitage A.D."/>
            <person name="Sobczyk M.K."/>
            <person name="Bates H.J."/>
            <person name="Dunwell J.M."/>
            <person name="Nellist C.F."/>
            <person name="Harrison R.J."/>
        </authorList>
    </citation>
    <scope>NUCLEOTIDE SEQUENCE [LARGE SCALE GENOMIC DNA]</scope>
    <source>
        <strain evidence="8 11">A4</strain>
        <strain evidence="7 12">BC-1</strain>
        <strain evidence="6 10">NOV-27</strain>
        <strain evidence="5 13">NOV-5</strain>
        <strain evidence="4 14">NOV-71</strain>
        <strain evidence="2 9">NOV-9</strain>
        <strain evidence="3 15">ONT-3</strain>
    </source>
</reference>
<evidence type="ECO:0000313" key="8">
    <source>
        <dbReference type="EMBL" id="KAE9272360.1"/>
    </source>
</evidence>
<sequence>MRKLSLLGLMCLHFLCGAFLENRRWSLFKYQRTMCTCWTWLPMLNPLRDASLRSSSRRN</sequence>
<evidence type="ECO:0000313" key="4">
    <source>
        <dbReference type="EMBL" id="KAE9066692.1"/>
    </source>
</evidence>
<dbReference type="AlphaFoldDB" id="A0A6A3W1Z7"/>
<feature type="signal peptide" evidence="1">
    <location>
        <begin position="1"/>
        <end position="18"/>
    </location>
</feature>
<dbReference type="EMBL" id="QXGE01004002">
    <property type="protein sequence ID" value="KAE9272360.1"/>
    <property type="molecule type" value="Genomic_DNA"/>
</dbReference>
<protein>
    <recommendedName>
        <fullName evidence="16">RxLR effector protein</fullName>
    </recommendedName>
</protein>
<dbReference type="EMBL" id="QXFZ01003869">
    <property type="protein sequence ID" value="KAE9066692.1"/>
    <property type="molecule type" value="Genomic_DNA"/>
</dbReference>
<dbReference type="Proteomes" id="UP000433483">
    <property type="component" value="Unassembled WGS sequence"/>
</dbReference>
<dbReference type="EMBL" id="QXGB01003904">
    <property type="protein sequence ID" value="KAE9168421.1"/>
    <property type="molecule type" value="Genomic_DNA"/>
</dbReference>
<evidence type="ECO:0000313" key="13">
    <source>
        <dbReference type="Proteomes" id="UP000440732"/>
    </source>
</evidence>
<dbReference type="Proteomes" id="UP000429523">
    <property type="component" value="Unassembled WGS sequence"/>
</dbReference>
<organism evidence="7 12">
    <name type="scientific">Phytophthora fragariae</name>
    <dbReference type="NCBI Taxonomy" id="53985"/>
    <lineage>
        <taxon>Eukaryota</taxon>
        <taxon>Sar</taxon>
        <taxon>Stramenopiles</taxon>
        <taxon>Oomycota</taxon>
        <taxon>Peronosporomycetes</taxon>
        <taxon>Peronosporales</taxon>
        <taxon>Peronosporaceae</taxon>
        <taxon>Phytophthora</taxon>
    </lineage>
</organism>
<keyword evidence="1" id="KW-0732">Signal</keyword>